<dbReference type="PANTHER" id="PTHR47671">
    <property type="entry name" value="PLECKSTRIN DOMAIN-CONTAINING FAMILY G MEMBER 6"/>
    <property type="match status" value="1"/>
</dbReference>
<dbReference type="PANTHER" id="PTHR47671:SF1">
    <property type="entry name" value="PLECKSTRIN HOMOLOGY DOMAIN-CONTAINING FAMILY G MEMBER 6"/>
    <property type="match status" value="1"/>
</dbReference>
<dbReference type="SMART" id="SM00325">
    <property type="entry name" value="RhoGEF"/>
    <property type="match status" value="1"/>
</dbReference>
<reference evidence="4" key="1">
    <citation type="submission" date="2019-03" db="EMBL/GenBank/DDBJ databases">
        <authorList>
            <person name="Warren W.C."/>
            <person name="Johnson G.S."/>
        </authorList>
    </citation>
    <scope>NUCLEOTIDE SEQUENCE [LARGE SCALE GENOMIC DNA]</scope>
    <source>
        <strain evidence="4">Basenji</strain>
    </source>
</reference>
<dbReference type="Pfam" id="PF00621">
    <property type="entry name" value="RhoGEF"/>
    <property type="match status" value="1"/>
</dbReference>
<dbReference type="AlphaFoldDB" id="A0A8C0PJ21"/>
<sequence length="742" mass="83338">MQTFAPPDESPFRGLVASRIETYGGRHQASNQSFPGSPYFRGGPGLDPSGRRLQGYVPFAKGSGHIRSVSPLKLREPEPEKKHGGHFGAGPPHSPKVKEMSRELCHQQEAIWELLTTELTYVRKLKIMTDLLVSGLLNLQRVELLTEVSAETLFGNIPSLIRVHKSFWEEVLGPTLEETRTSGRPLDPVSLQNGFLTFSQRFQPYVQYCLQVKRTMAYAREQQDNNPLFHAFVQWCEKHKRSGRQMLGDLLIKPHQRITKYPLLLQAVLKRSPEAHAREALNTMIAAVESFLRHINQQVRQGEEQESLVAAAQRIGPYEVLEPSSEEVEKNLRPFCTLDLMSPMLGVASEHIRQLLLEGPVRVKEGREGKLDVYLFLFSDVLLVTKPQRKADRAKVIRPPLMLEKLVCQPLRDPNSFLVIHLTDFQCVSSAFIVHCPSATDCAQWLKKTQQAQATLQKLKAEEYVQQKRELLALYRDQDQDQDQESSGTRPSSPSPPSPEGSQSSAEGRTPEFSTIIPQLVVTEDTDEDSPSVPDDTSDSGYGTLISGSPKGPHYVSRLRPQALRRDPRLTFSTLDLRDVPLRPRPANPQAPQRRSAPELPRQVIRRGSSLPRGDTPTWSEEEDGTSVGGNVVVETLHRAQLWGQHPPSPTHTDSAGESPWESSGDEEEVSHFVGPDCTPSPRPLRAEDMLREIREELASQRIEGLQEPGNSRPRKLTRGQLQRMRGPYIIQLDTPLSTSEV</sequence>
<name>A0A8C0PJ21_CANLF</name>
<dbReference type="InterPro" id="IPR011993">
    <property type="entry name" value="PH-like_dom_sf"/>
</dbReference>
<dbReference type="InterPro" id="IPR035899">
    <property type="entry name" value="DBL_dom_sf"/>
</dbReference>
<dbReference type="SMART" id="SM00233">
    <property type="entry name" value="PH"/>
    <property type="match status" value="1"/>
</dbReference>
<evidence type="ECO:0000259" key="3">
    <source>
        <dbReference type="PROSITE" id="PS50010"/>
    </source>
</evidence>
<dbReference type="OrthoDB" id="5585231at2759"/>
<dbReference type="FunFam" id="1.20.900.10:FF:000017">
    <property type="entry name" value="pleckstrin homology domain-containing family G member 5 isoform X1"/>
    <property type="match status" value="1"/>
</dbReference>
<dbReference type="Ensembl" id="ENSCAFT00030044630.1">
    <property type="protein sequence ID" value="ENSCAFP00030038960.1"/>
    <property type="gene ID" value="ENSCAFG00030024207.1"/>
</dbReference>
<dbReference type="SUPFAM" id="SSF50729">
    <property type="entry name" value="PH domain-like"/>
    <property type="match status" value="1"/>
</dbReference>
<gene>
    <name evidence="4" type="primary">PLEKHG6</name>
</gene>
<evidence type="ECO:0000256" key="1">
    <source>
        <dbReference type="SAM" id="MobiDB-lite"/>
    </source>
</evidence>
<evidence type="ECO:0000313" key="5">
    <source>
        <dbReference type="Proteomes" id="UP000694429"/>
    </source>
</evidence>
<dbReference type="GO" id="GO:0005096">
    <property type="term" value="F:GTPase activator activity"/>
    <property type="evidence" value="ECO:0007669"/>
    <property type="project" value="InterPro"/>
</dbReference>
<feature type="region of interest" description="Disordered" evidence="1">
    <location>
        <begin position="478"/>
        <end position="628"/>
    </location>
</feature>
<dbReference type="PROSITE" id="PS50003">
    <property type="entry name" value="PH_DOMAIN"/>
    <property type="match status" value="1"/>
</dbReference>
<organism evidence="4 5">
    <name type="scientific">Canis lupus familiaris</name>
    <name type="common">Dog</name>
    <name type="synonym">Canis familiaris</name>
    <dbReference type="NCBI Taxonomy" id="9615"/>
    <lineage>
        <taxon>Eukaryota</taxon>
        <taxon>Metazoa</taxon>
        <taxon>Chordata</taxon>
        <taxon>Craniata</taxon>
        <taxon>Vertebrata</taxon>
        <taxon>Euteleostomi</taxon>
        <taxon>Mammalia</taxon>
        <taxon>Eutheria</taxon>
        <taxon>Laurasiatheria</taxon>
        <taxon>Carnivora</taxon>
        <taxon>Caniformia</taxon>
        <taxon>Canidae</taxon>
        <taxon>Canis</taxon>
    </lineage>
</organism>
<accession>A0A8C0PJ21</accession>
<feature type="region of interest" description="Disordered" evidence="1">
    <location>
        <begin position="643"/>
        <end position="685"/>
    </location>
</feature>
<dbReference type="CDD" id="cd00160">
    <property type="entry name" value="RhoGEF"/>
    <property type="match status" value="1"/>
</dbReference>
<dbReference type="InterPro" id="IPR042918">
    <property type="entry name" value="PLEKHG6"/>
</dbReference>
<reference evidence="4" key="2">
    <citation type="submission" date="2025-08" db="UniProtKB">
        <authorList>
            <consortium name="Ensembl"/>
        </authorList>
    </citation>
    <scope>IDENTIFICATION</scope>
</reference>
<evidence type="ECO:0000259" key="2">
    <source>
        <dbReference type="PROSITE" id="PS50003"/>
    </source>
</evidence>
<dbReference type="CDD" id="cd13244">
    <property type="entry name" value="PH_PLEKHG5_G6"/>
    <property type="match status" value="1"/>
</dbReference>
<protein>
    <submittedName>
        <fullName evidence="4">Pleckstrin homology and RhoGEF domain containing G6</fullName>
    </submittedName>
</protein>
<dbReference type="InterPro" id="IPR000219">
    <property type="entry name" value="DH_dom"/>
</dbReference>
<feature type="region of interest" description="Disordered" evidence="1">
    <location>
        <begin position="76"/>
        <end position="97"/>
    </location>
</feature>
<dbReference type="InterPro" id="IPR001849">
    <property type="entry name" value="PH_domain"/>
</dbReference>
<feature type="domain" description="DH" evidence="3">
    <location>
        <begin position="106"/>
        <end position="298"/>
    </location>
</feature>
<dbReference type="GO" id="GO:0005085">
    <property type="term" value="F:guanyl-nucleotide exchange factor activity"/>
    <property type="evidence" value="ECO:0007669"/>
    <property type="project" value="InterPro"/>
</dbReference>
<evidence type="ECO:0000313" key="4">
    <source>
        <dbReference type="Ensembl" id="ENSCAFP00030038960.1"/>
    </source>
</evidence>
<feature type="domain" description="PH" evidence="2">
    <location>
        <begin position="354"/>
        <end position="454"/>
    </location>
</feature>
<feature type="region of interest" description="Disordered" evidence="1">
    <location>
        <begin position="701"/>
        <end position="742"/>
    </location>
</feature>
<dbReference type="Gene3D" id="2.30.29.30">
    <property type="entry name" value="Pleckstrin-homology domain (PH domain)/Phosphotyrosine-binding domain (PTB)"/>
    <property type="match status" value="1"/>
</dbReference>
<dbReference type="PROSITE" id="PS50010">
    <property type="entry name" value="DH_2"/>
    <property type="match status" value="1"/>
</dbReference>
<dbReference type="Proteomes" id="UP000694429">
    <property type="component" value="Chromosome 27"/>
</dbReference>
<proteinExistence type="predicted"/>
<dbReference type="SUPFAM" id="SSF48065">
    <property type="entry name" value="DBL homology domain (DH-domain)"/>
    <property type="match status" value="1"/>
</dbReference>
<dbReference type="Gene3D" id="1.20.900.10">
    <property type="entry name" value="Dbl homology (DH) domain"/>
    <property type="match status" value="1"/>
</dbReference>